<keyword evidence="3" id="KW-1185">Reference proteome</keyword>
<evidence type="ECO:0000313" key="2">
    <source>
        <dbReference type="EMBL" id="MER7182936.1"/>
    </source>
</evidence>
<dbReference type="RefSeq" id="WP_350783960.1">
    <property type="nucleotide sequence ID" value="NZ_JBEPEK010000210.1"/>
</dbReference>
<dbReference type="Gene3D" id="1.25.40.10">
    <property type="entry name" value="Tetratricopeptide repeat domain"/>
    <property type="match status" value="1"/>
</dbReference>
<protein>
    <submittedName>
        <fullName evidence="2">Uncharacterized protein</fullName>
    </submittedName>
</protein>
<dbReference type="Proteomes" id="UP001474181">
    <property type="component" value="Unassembled WGS sequence"/>
</dbReference>
<gene>
    <name evidence="2" type="ORF">ABT404_26285</name>
</gene>
<sequence length="239" mass="25209">MQAAAGAGDLRGAQALAESIPLRQLRDQALVALVPAWARAGERGRAVALAERIRYPHNWGRAWALLAKAVADSGDIDGALRFAARADDEVSSYPADGTEQVLALLAEVAVATGDHDRAAALADRVADLTRSRNSTGWSKPRPLAEVLAREALAGDLDRLDALLHPPGPAVGAGGTAIRAGPRPSSARSPTARHEPAHWPHSWSCPSRPTPAGSPRRSWFSAAGHLSCRSWSGSCPVQWQ</sequence>
<dbReference type="InterPro" id="IPR011990">
    <property type="entry name" value="TPR-like_helical_dom_sf"/>
</dbReference>
<organism evidence="2 3">
    <name type="scientific">Streptomyces hyaluromycini</name>
    <dbReference type="NCBI Taxonomy" id="1377993"/>
    <lineage>
        <taxon>Bacteria</taxon>
        <taxon>Bacillati</taxon>
        <taxon>Actinomycetota</taxon>
        <taxon>Actinomycetes</taxon>
        <taxon>Kitasatosporales</taxon>
        <taxon>Streptomycetaceae</taxon>
        <taxon>Streptomyces</taxon>
    </lineage>
</organism>
<evidence type="ECO:0000256" key="1">
    <source>
        <dbReference type="SAM" id="MobiDB-lite"/>
    </source>
</evidence>
<name>A0ABV1X1P5_9ACTN</name>
<comment type="caution">
    <text evidence="2">The sequence shown here is derived from an EMBL/GenBank/DDBJ whole genome shotgun (WGS) entry which is preliminary data.</text>
</comment>
<dbReference type="EMBL" id="JBEPEK010000210">
    <property type="protein sequence ID" value="MER7182936.1"/>
    <property type="molecule type" value="Genomic_DNA"/>
</dbReference>
<proteinExistence type="predicted"/>
<evidence type="ECO:0000313" key="3">
    <source>
        <dbReference type="Proteomes" id="UP001474181"/>
    </source>
</evidence>
<reference evidence="2 3" key="1">
    <citation type="submission" date="2024-06" db="EMBL/GenBank/DDBJ databases">
        <title>The Natural Products Discovery Center: Release of the First 8490 Sequenced Strains for Exploring Actinobacteria Biosynthetic Diversity.</title>
        <authorList>
            <person name="Kalkreuter E."/>
            <person name="Kautsar S.A."/>
            <person name="Yang D."/>
            <person name="Bader C.D."/>
            <person name="Teijaro C.N."/>
            <person name="Fluegel L."/>
            <person name="Davis C.M."/>
            <person name="Simpson J.R."/>
            <person name="Lauterbach L."/>
            <person name="Steele A.D."/>
            <person name="Gui C."/>
            <person name="Meng S."/>
            <person name="Li G."/>
            <person name="Viehrig K."/>
            <person name="Ye F."/>
            <person name="Su P."/>
            <person name="Kiefer A.F."/>
            <person name="Nichols A."/>
            <person name="Cepeda A.J."/>
            <person name="Yan W."/>
            <person name="Fan B."/>
            <person name="Jiang Y."/>
            <person name="Adhikari A."/>
            <person name="Zheng C.-J."/>
            <person name="Schuster L."/>
            <person name="Cowan T.M."/>
            <person name="Smanski M.J."/>
            <person name="Chevrette M.G."/>
            <person name="De Carvalho L.P.S."/>
            <person name="Shen B."/>
        </authorList>
    </citation>
    <scope>NUCLEOTIDE SEQUENCE [LARGE SCALE GENOMIC DNA]</scope>
    <source>
        <strain evidence="2 3">NPDC000234</strain>
    </source>
</reference>
<accession>A0ABV1X1P5</accession>
<feature type="region of interest" description="Disordered" evidence="1">
    <location>
        <begin position="167"/>
        <end position="217"/>
    </location>
</feature>